<protein>
    <recommendedName>
        <fullName evidence="3">GRAM domain-containing protein</fullName>
    </recommendedName>
</protein>
<evidence type="ECO:0000256" key="2">
    <source>
        <dbReference type="SAM" id="Phobius"/>
    </source>
</evidence>
<dbReference type="PANTHER" id="PTHR23319:SF13">
    <property type="entry name" value="GRAM DOMAIN-CONTAINING PROTEIN"/>
    <property type="match status" value="1"/>
</dbReference>
<dbReference type="InterPro" id="IPR004182">
    <property type="entry name" value="GRAM"/>
</dbReference>
<feature type="transmembrane region" description="Helical" evidence="2">
    <location>
        <begin position="362"/>
        <end position="383"/>
    </location>
</feature>
<dbReference type="Proteomes" id="UP001359485">
    <property type="component" value="Unassembled WGS sequence"/>
</dbReference>
<gene>
    <name evidence="4" type="ORF">RUM44_005877</name>
</gene>
<feature type="compositionally biased region" description="Polar residues" evidence="1">
    <location>
        <begin position="310"/>
        <end position="319"/>
    </location>
</feature>
<dbReference type="InterPro" id="IPR011993">
    <property type="entry name" value="PH-like_dom_sf"/>
</dbReference>
<accession>A0ABR1AYB5</accession>
<keyword evidence="5" id="KW-1185">Reference proteome</keyword>
<feature type="compositionally biased region" description="Basic and acidic residues" evidence="1">
    <location>
        <begin position="467"/>
        <end position="477"/>
    </location>
</feature>
<feature type="region of interest" description="Disordered" evidence="1">
    <location>
        <begin position="452"/>
        <end position="488"/>
    </location>
</feature>
<dbReference type="Gene3D" id="2.30.29.30">
    <property type="entry name" value="Pleckstrin-homology domain (PH domain)/Phosphotyrosine-binding domain (PTB)"/>
    <property type="match status" value="1"/>
</dbReference>
<feature type="domain" description="GRAM" evidence="3">
    <location>
        <begin position="178"/>
        <end position="245"/>
    </location>
</feature>
<evidence type="ECO:0000256" key="1">
    <source>
        <dbReference type="SAM" id="MobiDB-lite"/>
    </source>
</evidence>
<evidence type="ECO:0000259" key="3">
    <source>
        <dbReference type="SMART" id="SM00568"/>
    </source>
</evidence>
<keyword evidence="2" id="KW-0472">Membrane</keyword>
<dbReference type="SMART" id="SM00568">
    <property type="entry name" value="GRAM"/>
    <property type="match status" value="1"/>
</dbReference>
<organism evidence="4 5">
    <name type="scientific">Polyplax serrata</name>
    <name type="common">Common mouse louse</name>
    <dbReference type="NCBI Taxonomy" id="468196"/>
    <lineage>
        <taxon>Eukaryota</taxon>
        <taxon>Metazoa</taxon>
        <taxon>Ecdysozoa</taxon>
        <taxon>Arthropoda</taxon>
        <taxon>Hexapoda</taxon>
        <taxon>Insecta</taxon>
        <taxon>Pterygota</taxon>
        <taxon>Neoptera</taxon>
        <taxon>Paraneoptera</taxon>
        <taxon>Psocodea</taxon>
        <taxon>Troctomorpha</taxon>
        <taxon>Phthiraptera</taxon>
        <taxon>Anoplura</taxon>
        <taxon>Polyplacidae</taxon>
        <taxon>Polyplax</taxon>
    </lineage>
</organism>
<proteinExistence type="predicted"/>
<evidence type="ECO:0000313" key="4">
    <source>
        <dbReference type="EMBL" id="KAK6631351.1"/>
    </source>
</evidence>
<feature type="region of interest" description="Disordered" evidence="1">
    <location>
        <begin position="293"/>
        <end position="319"/>
    </location>
</feature>
<dbReference type="EMBL" id="JAWJWF010000006">
    <property type="protein sequence ID" value="KAK6631351.1"/>
    <property type="molecule type" value="Genomic_DNA"/>
</dbReference>
<sequence>MAEEIAKEICLRPRRRLSFPNMQHFNRRSEPFVSTFTNNNRINDKQAGSKRQGIDSVRRLTVSMFSLRGYLLSISTSVKERSHSAPPTPTNLRTTRSNWRFQPAISNELFSSGSSINKSSSHDSTRLKEDTTSMTQVCCVTRGPADPTDGSAGAPLSMKNIDGADVVQTSRSSKARQKKFHRHFKQVDIDEKVLNYYSCALVGDILLQGHLYITENFFAFYSNVFGYVTKLLIPTVDVLKISKEKTAKIIPNAVGISTEDEKHVFGSLLSRDSTYKFMLEVWKAANSSQPIVNITPPEAIKPEPSEDDSTGSSGNEEQSSFITTLGTGASSENLQKFLKKRSLAALELHQINRQWLSFRATALMVVTVALLTFLFASAGYLLYRIALIQNQFKDLSFSGKSDIYEDILKWQATLHSSSADKIQEFLSVNLNHIMKIRLSLEALSVLMTPKKNDSEKSNLHHPPWENVKQKDSHDKSNIRHGSAAQELK</sequence>
<dbReference type="CDD" id="cd13220">
    <property type="entry name" value="PH-GRAM_GRAMDC"/>
    <property type="match status" value="1"/>
</dbReference>
<reference evidence="4 5" key="1">
    <citation type="submission" date="2023-09" db="EMBL/GenBank/DDBJ databases">
        <title>Genomes of two closely related lineages of the louse Polyplax serrata with different host specificities.</title>
        <authorList>
            <person name="Martinu J."/>
            <person name="Tarabai H."/>
            <person name="Stefka J."/>
            <person name="Hypsa V."/>
        </authorList>
    </citation>
    <scope>NUCLEOTIDE SEQUENCE [LARGE SCALE GENOMIC DNA]</scope>
    <source>
        <strain evidence="4">98ZLc_SE</strain>
    </source>
</reference>
<dbReference type="InterPro" id="IPR051482">
    <property type="entry name" value="Cholesterol_transport"/>
</dbReference>
<dbReference type="PANTHER" id="PTHR23319">
    <property type="entry name" value="GRAM DOMAIN CONTAINING 1B, ISOFORM E"/>
    <property type="match status" value="1"/>
</dbReference>
<name>A0ABR1AYB5_POLSC</name>
<dbReference type="Pfam" id="PF02893">
    <property type="entry name" value="GRAM"/>
    <property type="match status" value="1"/>
</dbReference>
<keyword evidence="2" id="KW-0812">Transmembrane</keyword>
<comment type="caution">
    <text evidence="4">The sequence shown here is derived from an EMBL/GenBank/DDBJ whole genome shotgun (WGS) entry which is preliminary data.</text>
</comment>
<evidence type="ECO:0000313" key="5">
    <source>
        <dbReference type="Proteomes" id="UP001359485"/>
    </source>
</evidence>
<keyword evidence="2" id="KW-1133">Transmembrane helix</keyword>